<dbReference type="SUPFAM" id="SSF48452">
    <property type="entry name" value="TPR-like"/>
    <property type="match status" value="1"/>
</dbReference>
<organism evidence="3 4">
    <name type="scientific">Saccharicrinis fermentans DSM 9555 = JCM 21142</name>
    <dbReference type="NCBI Taxonomy" id="869213"/>
    <lineage>
        <taxon>Bacteria</taxon>
        <taxon>Pseudomonadati</taxon>
        <taxon>Bacteroidota</taxon>
        <taxon>Bacteroidia</taxon>
        <taxon>Marinilabiliales</taxon>
        <taxon>Marinilabiliaceae</taxon>
        <taxon>Saccharicrinis</taxon>
    </lineage>
</organism>
<accession>W7YM58</accession>
<dbReference type="eggNOG" id="COG0457">
    <property type="taxonomic scope" value="Bacteria"/>
</dbReference>
<feature type="signal peptide" evidence="2">
    <location>
        <begin position="1"/>
        <end position="26"/>
    </location>
</feature>
<evidence type="ECO:0000313" key="4">
    <source>
        <dbReference type="Proteomes" id="UP000019402"/>
    </source>
</evidence>
<dbReference type="Proteomes" id="UP000019402">
    <property type="component" value="Unassembled WGS sequence"/>
</dbReference>
<feature type="repeat" description="TPR" evidence="1">
    <location>
        <begin position="264"/>
        <end position="297"/>
    </location>
</feature>
<keyword evidence="1" id="KW-0802">TPR repeat</keyword>
<dbReference type="InterPro" id="IPR011990">
    <property type="entry name" value="TPR-like_helical_dom_sf"/>
</dbReference>
<dbReference type="OrthoDB" id="1120910at2"/>
<reference evidence="3 4" key="1">
    <citation type="journal article" date="2014" name="Genome Announc.">
        <title>Draft Genome Sequence of Cytophaga fermentans JCM 21142T, a Facultative Anaerobe Isolated from Marine Mud.</title>
        <authorList>
            <person name="Starns D."/>
            <person name="Oshima K."/>
            <person name="Suda W."/>
            <person name="Iino T."/>
            <person name="Yuki M."/>
            <person name="Inoue J."/>
            <person name="Kitamura K."/>
            <person name="Iida T."/>
            <person name="Darby A."/>
            <person name="Hattori M."/>
            <person name="Ohkuma M."/>
        </authorList>
    </citation>
    <scope>NUCLEOTIDE SEQUENCE [LARGE SCALE GENOMIC DNA]</scope>
    <source>
        <strain evidence="3 4">JCM 21142</strain>
    </source>
</reference>
<dbReference type="PROSITE" id="PS51257">
    <property type="entry name" value="PROKAR_LIPOPROTEIN"/>
    <property type="match status" value="1"/>
</dbReference>
<dbReference type="InterPro" id="IPR019734">
    <property type="entry name" value="TPR_rpt"/>
</dbReference>
<name>W7YM58_9BACT</name>
<evidence type="ECO:0000256" key="1">
    <source>
        <dbReference type="PROSITE-ProRule" id="PRU00339"/>
    </source>
</evidence>
<dbReference type="Gene3D" id="1.25.40.10">
    <property type="entry name" value="Tetratricopeptide repeat domain"/>
    <property type="match status" value="1"/>
</dbReference>
<dbReference type="STRING" id="869213.GCA_000517085_03878"/>
<keyword evidence="2" id="KW-0732">Signal</keyword>
<dbReference type="PROSITE" id="PS50005">
    <property type="entry name" value="TPR"/>
    <property type="match status" value="1"/>
</dbReference>
<dbReference type="EMBL" id="BAMD01000118">
    <property type="protein sequence ID" value="GAF05756.1"/>
    <property type="molecule type" value="Genomic_DNA"/>
</dbReference>
<dbReference type="SMART" id="SM00028">
    <property type="entry name" value="TPR"/>
    <property type="match status" value="2"/>
</dbReference>
<comment type="caution">
    <text evidence="3">The sequence shown here is derived from an EMBL/GenBank/DDBJ whole genome shotgun (WGS) entry which is preliminary data.</text>
</comment>
<evidence type="ECO:0000256" key="2">
    <source>
        <dbReference type="SAM" id="SignalP"/>
    </source>
</evidence>
<protein>
    <submittedName>
        <fullName evidence="3">Uncharacterized protein</fullName>
    </submittedName>
</protein>
<evidence type="ECO:0000313" key="3">
    <source>
        <dbReference type="EMBL" id="GAF05756.1"/>
    </source>
</evidence>
<proteinExistence type="predicted"/>
<sequence>MKKNKSIYKYYLFITLVLSSCSPSKAQLKEVQLKKENENLLISFNASTVVLKNVLAEEANGYFKEGRNGSFYIIYEYYASFNKSMIIYSCFFNIRNIHVNKIIHFNYNDREGIPYGWIYYCNKKMLFDEVDYDKLTEIKSQMGYSCFTKSIDKCSVEIKSSKKTVRSIAVKNDEGIKLVIPLFYEDGSCIGEGVFQYKSDNWSDLSMSFPINKMEKNYFIFNKDIDAKNVVFFNNIAYYLERGKNYNESIYLLKKILDRFPNRTVAYINLGDAYWGLNKIEEAKQAYFKYIELMKRDGKESKIPQRILDRTRDQ</sequence>
<dbReference type="RefSeq" id="WP_152541910.1">
    <property type="nucleotide sequence ID" value="NZ_BAMD01000118.1"/>
</dbReference>
<dbReference type="AlphaFoldDB" id="W7YM58"/>
<feature type="chain" id="PRO_5004904508" evidence="2">
    <location>
        <begin position="27"/>
        <end position="314"/>
    </location>
</feature>
<gene>
    <name evidence="3" type="ORF">JCM21142_104508</name>
</gene>
<keyword evidence="4" id="KW-1185">Reference proteome</keyword>
<dbReference type="Pfam" id="PF14559">
    <property type="entry name" value="TPR_19"/>
    <property type="match status" value="1"/>
</dbReference>